<protein>
    <submittedName>
        <fullName evidence="3">Uncharacterized protein</fullName>
    </submittedName>
</protein>
<name>A0A2T7PTF1_POMCA</name>
<accession>A0A2T7PTF1</accession>
<feature type="region of interest" description="Disordered" evidence="1">
    <location>
        <begin position="125"/>
        <end position="273"/>
    </location>
</feature>
<feature type="signal peptide" evidence="2">
    <location>
        <begin position="1"/>
        <end position="16"/>
    </location>
</feature>
<feature type="compositionally biased region" description="Basic and acidic residues" evidence="1">
    <location>
        <begin position="239"/>
        <end position="251"/>
    </location>
</feature>
<reference evidence="3 4" key="1">
    <citation type="submission" date="2018-04" db="EMBL/GenBank/DDBJ databases">
        <title>The genome of golden apple snail Pomacea canaliculata provides insight into stress tolerance and invasive adaptation.</title>
        <authorList>
            <person name="Liu C."/>
            <person name="Liu B."/>
            <person name="Ren Y."/>
            <person name="Zhang Y."/>
            <person name="Wang H."/>
            <person name="Li S."/>
            <person name="Jiang F."/>
            <person name="Yin L."/>
            <person name="Zhang G."/>
            <person name="Qian W."/>
            <person name="Fan W."/>
        </authorList>
    </citation>
    <scope>NUCLEOTIDE SEQUENCE [LARGE SCALE GENOMIC DNA]</scope>
    <source>
        <strain evidence="3">SZHN2017</strain>
        <tissue evidence="3">Muscle</tissue>
    </source>
</reference>
<evidence type="ECO:0000313" key="3">
    <source>
        <dbReference type="EMBL" id="PVD36702.1"/>
    </source>
</evidence>
<feature type="compositionally biased region" description="Low complexity" evidence="1">
    <location>
        <begin position="177"/>
        <end position="191"/>
    </location>
</feature>
<evidence type="ECO:0000256" key="2">
    <source>
        <dbReference type="SAM" id="SignalP"/>
    </source>
</evidence>
<organism evidence="3 4">
    <name type="scientific">Pomacea canaliculata</name>
    <name type="common">Golden apple snail</name>
    <dbReference type="NCBI Taxonomy" id="400727"/>
    <lineage>
        <taxon>Eukaryota</taxon>
        <taxon>Metazoa</taxon>
        <taxon>Spiralia</taxon>
        <taxon>Lophotrochozoa</taxon>
        <taxon>Mollusca</taxon>
        <taxon>Gastropoda</taxon>
        <taxon>Caenogastropoda</taxon>
        <taxon>Architaenioglossa</taxon>
        <taxon>Ampullarioidea</taxon>
        <taxon>Ampullariidae</taxon>
        <taxon>Pomacea</taxon>
    </lineage>
</organism>
<evidence type="ECO:0000256" key="1">
    <source>
        <dbReference type="SAM" id="MobiDB-lite"/>
    </source>
</evidence>
<dbReference type="Proteomes" id="UP000245119">
    <property type="component" value="Linkage Group LG2"/>
</dbReference>
<keyword evidence="2" id="KW-0732">Signal</keyword>
<dbReference type="EMBL" id="PZQS01000002">
    <property type="protein sequence ID" value="PVD36702.1"/>
    <property type="molecule type" value="Genomic_DNA"/>
</dbReference>
<evidence type="ECO:0000313" key="4">
    <source>
        <dbReference type="Proteomes" id="UP000245119"/>
    </source>
</evidence>
<dbReference type="AlphaFoldDB" id="A0A2T7PTF1"/>
<feature type="chain" id="PRO_5015557219" evidence="2">
    <location>
        <begin position="17"/>
        <end position="328"/>
    </location>
</feature>
<keyword evidence="4" id="KW-1185">Reference proteome</keyword>
<gene>
    <name evidence="3" type="ORF">C0Q70_03688</name>
</gene>
<feature type="compositionally biased region" description="Acidic residues" evidence="1">
    <location>
        <begin position="192"/>
        <end position="214"/>
    </location>
</feature>
<proteinExistence type="predicted"/>
<comment type="caution">
    <text evidence="3">The sequence shown here is derived from an EMBL/GenBank/DDBJ whole genome shotgun (WGS) entry which is preliminary data.</text>
</comment>
<sequence>MFPIAFVLIIVPEKSAFVLFPSLQEPPTFSLVPELLGPGTRQVVEPTLRHDTVFNLLMFLAQHGALNVNISSTQTLGKDLVIRADRSRANVVSLKNNDVVMTTEATSLKLQKTVTLDRNATETAKIEEVEEETEPASEPLLPFTTTSTVTTTNVGSSLGPRPRNGTANLTEFQGERSTVGTTLTTSVSFSTEDPEEKEEDEGEEEEEEAEEEGDLNPSESATPMNETEEEADGTNLEQNFEHTTEKPEVGEVRSLTVGEAEESDEDKEKPGETPFVSLSFGRLECILMEGRCVRSCSDTDDIIPGVACGSDTEGHDLLGANCFDVFTL</sequence>